<dbReference type="EMBL" id="KN840944">
    <property type="protein sequence ID" value="KIP01094.1"/>
    <property type="molecule type" value="Genomic_DNA"/>
</dbReference>
<feature type="signal peptide" evidence="1">
    <location>
        <begin position="1"/>
        <end position="30"/>
    </location>
</feature>
<dbReference type="Proteomes" id="UP000053257">
    <property type="component" value="Unassembled WGS sequence"/>
</dbReference>
<feature type="chain" id="PRO_5002167310" description="Secreted protein" evidence="1">
    <location>
        <begin position="31"/>
        <end position="74"/>
    </location>
</feature>
<sequence>MACRAALGSATTCCLFGCCVLSAKSTSSRALRVFELWTSSSLGSIRKPRKATQHAGFYIAFVALRTSGAEIRTF</sequence>
<evidence type="ECO:0000256" key="1">
    <source>
        <dbReference type="SAM" id="SignalP"/>
    </source>
</evidence>
<name>A0A0C3N9B7_PHLG1</name>
<accession>A0A0C3N9B7</accession>
<keyword evidence="3" id="KW-1185">Reference proteome</keyword>
<reference evidence="2 3" key="1">
    <citation type="journal article" date="2014" name="PLoS Genet.">
        <title>Analysis of the Phlebiopsis gigantea genome, transcriptome and secretome provides insight into its pioneer colonization strategies of wood.</title>
        <authorList>
            <person name="Hori C."/>
            <person name="Ishida T."/>
            <person name="Igarashi K."/>
            <person name="Samejima M."/>
            <person name="Suzuki H."/>
            <person name="Master E."/>
            <person name="Ferreira P."/>
            <person name="Ruiz-Duenas F.J."/>
            <person name="Held B."/>
            <person name="Canessa P."/>
            <person name="Larrondo L.F."/>
            <person name="Schmoll M."/>
            <person name="Druzhinina I.S."/>
            <person name="Kubicek C.P."/>
            <person name="Gaskell J.A."/>
            <person name="Kersten P."/>
            <person name="St John F."/>
            <person name="Glasner J."/>
            <person name="Sabat G."/>
            <person name="Splinter BonDurant S."/>
            <person name="Syed K."/>
            <person name="Yadav J."/>
            <person name="Mgbeahuruike A.C."/>
            <person name="Kovalchuk A."/>
            <person name="Asiegbu F.O."/>
            <person name="Lackner G."/>
            <person name="Hoffmeister D."/>
            <person name="Rencoret J."/>
            <person name="Gutierrez A."/>
            <person name="Sun H."/>
            <person name="Lindquist E."/>
            <person name="Barry K."/>
            <person name="Riley R."/>
            <person name="Grigoriev I.V."/>
            <person name="Henrissat B."/>
            <person name="Kues U."/>
            <person name="Berka R.M."/>
            <person name="Martinez A.T."/>
            <person name="Covert S.F."/>
            <person name="Blanchette R.A."/>
            <person name="Cullen D."/>
        </authorList>
    </citation>
    <scope>NUCLEOTIDE SEQUENCE [LARGE SCALE GENOMIC DNA]</scope>
    <source>
        <strain evidence="2 3">11061_1 CR5-6</strain>
    </source>
</reference>
<keyword evidence="1" id="KW-0732">Signal</keyword>
<dbReference type="HOGENOM" id="CLU_2688639_0_0_1"/>
<dbReference type="AlphaFoldDB" id="A0A0C3N9B7"/>
<proteinExistence type="predicted"/>
<protein>
    <recommendedName>
        <fullName evidence="4">Secreted protein</fullName>
    </recommendedName>
</protein>
<evidence type="ECO:0000313" key="3">
    <source>
        <dbReference type="Proteomes" id="UP000053257"/>
    </source>
</evidence>
<gene>
    <name evidence="2" type="ORF">PHLGIDRAFT_123675</name>
</gene>
<evidence type="ECO:0008006" key="4">
    <source>
        <dbReference type="Google" id="ProtNLM"/>
    </source>
</evidence>
<organism evidence="2 3">
    <name type="scientific">Phlebiopsis gigantea (strain 11061_1 CR5-6)</name>
    <name type="common">White-rot fungus</name>
    <name type="synonym">Peniophora gigantea</name>
    <dbReference type="NCBI Taxonomy" id="745531"/>
    <lineage>
        <taxon>Eukaryota</taxon>
        <taxon>Fungi</taxon>
        <taxon>Dikarya</taxon>
        <taxon>Basidiomycota</taxon>
        <taxon>Agaricomycotina</taxon>
        <taxon>Agaricomycetes</taxon>
        <taxon>Polyporales</taxon>
        <taxon>Phanerochaetaceae</taxon>
        <taxon>Phlebiopsis</taxon>
    </lineage>
</organism>
<evidence type="ECO:0000313" key="2">
    <source>
        <dbReference type="EMBL" id="KIP01094.1"/>
    </source>
</evidence>